<organism evidence="5 6">
    <name type="scientific">Dentiscutata erythropus</name>
    <dbReference type="NCBI Taxonomy" id="1348616"/>
    <lineage>
        <taxon>Eukaryota</taxon>
        <taxon>Fungi</taxon>
        <taxon>Fungi incertae sedis</taxon>
        <taxon>Mucoromycota</taxon>
        <taxon>Glomeromycotina</taxon>
        <taxon>Glomeromycetes</taxon>
        <taxon>Diversisporales</taxon>
        <taxon>Gigasporaceae</taxon>
        <taxon>Dentiscutata</taxon>
    </lineage>
</organism>
<sequence>TIIFQEVFRTIPENPESIKQSHKEIDKVLEVYDKLLEGKEYLAGKFSLANLLHCPSTKHVDLWNKRLNVKKWWDRISNRDAWKKAWEGNRAAWKKILEEKEK</sequence>
<dbReference type="GO" id="GO:0043295">
    <property type="term" value="F:glutathione binding"/>
    <property type="evidence" value="ECO:0007669"/>
    <property type="project" value="TreeGrafter"/>
</dbReference>
<evidence type="ECO:0000256" key="1">
    <source>
        <dbReference type="ARBA" id="ARBA00012452"/>
    </source>
</evidence>
<comment type="caution">
    <text evidence="5">The sequence shown here is derived from an EMBL/GenBank/DDBJ whole genome shotgun (WGS) entry which is preliminary data.</text>
</comment>
<dbReference type="SUPFAM" id="SSF47616">
    <property type="entry name" value="GST C-terminal domain-like"/>
    <property type="match status" value="1"/>
</dbReference>
<dbReference type="AlphaFoldDB" id="A0A9N9H6Q3"/>
<keyword evidence="2" id="KW-0808">Transferase</keyword>
<dbReference type="InterPro" id="IPR036282">
    <property type="entry name" value="Glutathione-S-Trfase_C_sf"/>
</dbReference>
<dbReference type="EMBL" id="CAJVPY010006346">
    <property type="protein sequence ID" value="CAG8660959.1"/>
    <property type="molecule type" value="Genomic_DNA"/>
</dbReference>
<proteinExistence type="predicted"/>
<dbReference type="EC" id="2.5.1.18" evidence="1"/>
<accession>A0A9N9H6Q3</accession>
<dbReference type="GO" id="GO:0005737">
    <property type="term" value="C:cytoplasm"/>
    <property type="evidence" value="ECO:0007669"/>
    <property type="project" value="TreeGrafter"/>
</dbReference>
<comment type="catalytic activity">
    <reaction evidence="3">
        <text>RX + glutathione = an S-substituted glutathione + a halide anion + H(+)</text>
        <dbReference type="Rhea" id="RHEA:16437"/>
        <dbReference type="ChEBI" id="CHEBI:15378"/>
        <dbReference type="ChEBI" id="CHEBI:16042"/>
        <dbReference type="ChEBI" id="CHEBI:17792"/>
        <dbReference type="ChEBI" id="CHEBI:57925"/>
        <dbReference type="ChEBI" id="CHEBI:90779"/>
        <dbReference type="EC" id="2.5.1.18"/>
    </reaction>
</comment>
<protein>
    <recommendedName>
        <fullName evidence="1">glutathione transferase</fullName>
        <ecNumber evidence="1">2.5.1.18</ecNumber>
    </recommendedName>
</protein>
<dbReference type="PANTHER" id="PTHR43900:SF3">
    <property type="entry name" value="GLUTATHIONE S-TRANSFERASE RHO"/>
    <property type="match status" value="1"/>
</dbReference>
<dbReference type="PANTHER" id="PTHR43900">
    <property type="entry name" value="GLUTATHIONE S-TRANSFERASE RHO"/>
    <property type="match status" value="1"/>
</dbReference>
<evidence type="ECO:0000259" key="4">
    <source>
        <dbReference type="PROSITE" id="PS50405"/>
    </source>
</evidence>
<dbReference type="Gene3D" id="1.20.1050.10">
    <property type="match status" value="1"/>
</dbReference>
<dbReference type="OrthoDB" id="249703at2759"/>
<evidence type="ECO:0000256" key="3">
    <source>
        <dbReference type="ARBA" id="ARBA00047960"/>
    </source>
</evidence>
<dbReference type="Pfam" id="PF00043">
    <property type="entry name" value="GST_C"/>
    <property type="match status" value="1"/>
</dbReference>
<dbReference type="GO" id="GO:0006749">
    <property type="term" value="P:glutathione metabolic process"/>
    <property type="evidence" value="ECO:0007669"/>
    <property type="project" value="TreeGrafter"/>
</dbReference>
<gene>
    <name evidence="5" type="ORF">DERYTH_LOCUS10709</name>
</gene>
<keyword evidence="6" id="KW-1185">Reference proteome</keyword>
<dbReference type="InterPro" id="IPR004046">
    <property type="entry name" value="GST_C"/>
</dbReference>
<evidence type="ECO:0000313" key="6">
    <source>
        <dbReference type="Proteomes" id="UP000789405"/>
    </source>
</evidence>
<feature type="non-terminal residue" evidence="5">
    <location>
        <position position="1"/>
    </location>
</feature>
<reference evidence="5" key="1">
    <citation type="submission" date="2021-06" db="EMBL/GenBank/DDBJ databases">
        <authorList>
            <person name="Kallberg Y."/>
            <person name="Tangrot J."/>
            <person name="Rosling A."/>
        </authorList>
    </citation>
    <scope>NUCLEOTIDE SEQUENCE</scope>
    <source>
        <strain evidence="5">MA453B</strain>
    </source>
</reference>
<dbReference type="InterPro" id="IPR010987">
    <property type="entry name" value="Glutathione-S-Trfase_C-like"/>
</dbReference>
<dbReference type="GO" id="GO:0004364">
    <property type="term" value="F:glutathione transferase activity"/>
    <property type="evidence" value="ECO:0007669"/>
    <property type="project" value="UniProtKB-EC"/>
</dbReference>
<dbReference type="PROSITE" id="PS50405">
    <property type="entry name" value="GST_CTER"/>
    <property type="match status" value="1"/>
</dbReference>
<dbReference type="Proteomes" id="UP000789405">
    <property type="component" value="Unassembled WGS sequence"/>
</dbReference>
<feature type="domain" description="GST C-terminal" evidence="4">
    <location>
        <begin position="1"/>
        <end position="102"/>
    </location>
</feature>
<evidence type="ECO:0000313" key="5">
    <source>
        <dbReference type="EMBL" id="CAG8660959.1"/>
    </source>
</evidence>
<evidence type="ECO:0000256" key="2">
    <source>
        <dbReference type="ARBA" id="ARBA00022679"/>
    </source>
</evidence>
<name>A0A9N9H6Q3_9GLOM</name>